<organism evidence="2 3">
    <name type="scientific">Candidatus Bacteroides avicola</name>
    <dbReference type="NCBI Taxonomy" id="2838468"/>
    <lineage>
        <taxon>Bacteria</taxon>
        <taxon>Pseudomonadati</taxon>
        <taxon>Bacteroidota</taxon>
        <taxon>Bacteroidia</taxon>
        <taxon>Bacteroidales</taxon>
        <taxon>Bacteroidaceae</taxon>
        <taxon>Bacteroides</taxon>
    </lineage>
</organism>
<proteinExistence type="predicted"/>
<dbReference type="Proteomes" id="UP000823862">
    <property type="component" value="Unassembled WGS sequence"/>
</dbReference>
<keyword evidence="1" id="KW-0472">Membrane</keyword>
<evidence type="ECO:0000256" key="1">
    <source>
        <dbReference type="SAM" id="Phobius"/>
    </source>
</evidence>
<evidence type="ECO:0000313" key="3">
    <source>
        <dbReference type="Proteomes" id="UP000823862"/>
    </source>
</evidence>
<dbReference type="NCBIfam" id="TIGR01200">
    <property type="entry name" value="GLPGLI"/>
    <property type="match status" value="1"/>
</dbReference>
<keyword evidence="1" id="KW-1133">Transmembrane helix</keyword>
<reference evidence="2" key="1">
    <citation type="journal article" date="2021" name="PeerJ">
        <title>Extensive microbial diversity within the chicken gut microbiome revealed by metagenomics and culture.</title>
        <authorList>
            <person name="Gilroy R."/>
            <person name="Ravi A."/>
            <person name="Getino M."/>
            <person name="Pursley I."/>
            <person name="Horton D.L."/>
            <person name="Alikhan N.F."/>
            <person name="Baker D."/>
            <person name="Gharbi K."/>
            <person name="Hall N."/>
            <person name="Watson M."/>
            <person name="Adriaenssens E.M."/>
            <person name="Foster-Nyarko E."/>
            <person name="Jarju S."/>
            <person name="Secka A."/>
            <person name="Antonio M."/>
            <person name="Oren A."/>
            <person name="Chaudhuri R.R."/>
            <person name="La Ragione R."/>
            <person name="Hildebrand F."/>
            <person name="Pallen M.J."/>
        </authorList>
    </citation>
    <scope>NUCLEOTIDE SEQUENCE</scope>
    <source>
        <strain evidence="2">ChiHjej12B11-9795</strain>
    </source>
</reference>
<evidence type="ECO:0000313" key="2">
    <source>
        <dbReference type="EMBL" id="HJA84807.1"/>
    </source>
</evidence>
<protein>
    <submittedName>
        <fullName evidence="2">GLPGLI family protein</fullName>
    </submittedName>
</protein>
<gene>
    <name evidence="2" type="ORF">H9950_01170</name>
</gene>
<feature type="transmembrane region" description="Helical" evidence="1">
    <location>
        <begin position="20"/>
        <end position="43"/>
    </location>
</feature>
<dbReference type="Pfam" id="PF09697">
    <property type="entry name" value="Porph_ging"/>
    <property type="match status" value="1"/>
</dbReference>
<dbReference type="InterPro" id="IPR005901">
    <property type="entry name" value="GLPGLI"/>
</dbReference>
<dbReference type="AlphaFoldDB" id="A0A9D2HVI2"/>
<reference evidence="2" key="2">
    <citation type="submission" date="2021-04" db="EMBL/GenBank/DDBJ databases">
        <authorList>
            <person name="Gilroy R."/>
        </authorList>
    </citation>
    <scope>NUCLEOTIDE SEQUENCE</scope>
    <source>
        <strain evidence="2">ChiHjej12B11-9795</strain>
    </source>
</reference>
<keyword evidence="1" id="KW-0812">Transmembrane</keyword>
<dbReference type="EMBL" id="DWZI01000004">
    <property type="protein sequence ID" value="HJA84807.1"/>
    <property type="molecule type" value="Genomic_DNA"/>
</dbReference>
<comment type="caution">
    <text evidence="2">The sequence shown here is derived from an EMBL/GenBank/DDBJ whole genome shotgun (WGS) entry which is preliminary data.</text>
</comment>
<accession>A0A9D2HVI2</accession>
<sequence>MKPYLTSEHIKHNLANPPRLVFDVLMKYILGIFCLLYVCALSAQPKNNIVTQPTARIHAKYAVIDHADLRVSYALNADNLLDISTYVDLQYLEVGRQTSKYYSALLAASDSLSVYWVREHPNVDGPPRWTGEKGKSEWWSEYQYTEIFRSGGEQTMYSRMPFMLERYDCWHTEPYPQQSWQLQSDTLTICGYLCQKAVCSFRGRDFEAWFAPQIPVREGPWTFGGLPGLILKVYDKDRLYVFECVGIERGNFPIKKLDYSKYKPVKRKELLKMQRKINEDYFSFFGGVIDDATGKPLRMFKPYEPLELE</sequence>
<name>A0A9D2HVI2_9BACE</name>